<sequence length="121" mass="13691">MESKPFVSVTFLTVTLFLGGAIRSGICRSEERRMEHVIVGGVHDLPGNQNSGEIESLARFAIQEHNNKEIVKARQQVVAGMMYYLTLEANEGGQAKNFEAKVWVKPWMNFKQLREFKESSS</sequence>
<dbReference type="PANTHER" id="PTHR11413:SF107">
    <property type="entry name" value="CYSTEINE PROTEINASE INHIBITOR 3"/>
    <property type="match status" value="1"/>
</dbReference>
<dbReference type="SMART" id="SM00043">
    <property type="entry name" value="CY"/>
    <property type="match status" value="1"/>
</dbReference>
<dbReference type="SUPFAM" id="SSF54403">
    <property type="entry name" value="Cystatin/monellin"/>
    <property type="match status" value="1"/>
</dbReference>
<name>A0A8S9R354_BRACR</name>
<evidence type="ECO:0000256" key="3">
    <source>
        <dbReference type="RuleBase" id="RU362130"/>
    </source>
</evidence>
<reference evidence="5" key="1">
    <citation type="submission" date="2019-12" db="EMBL/GenBank/DDBJ databases">
        <title>Genome sequencing and annotation of Brassica cretica.</title>
        <authorList>
            <person name="Studholme D.J."/>
            <person name="Sarris P."/>
        </authorList>
    </citation>
    <scope>NUCLEOTIDE SEQUENCE</scope>
    <source>
        <strain evidence="5">PFS-109/04</strain>
        <tissue evidence="5">Leaf</tissue>
    </source>
</reference>
<evidence type="ECO:0000256" key="1">
    <source>
        <dbReference type="ARBA" id="ARBA00022690"/>
    </source>
</evidence>
<dbReference type="InterPro" id="IPR018073">
    <property type="entry name" value="Prot_inh_cystat_CS"/>
</dbReference>
<comment type="caution">
    <text evidence="5">The sequence shown here is derived from an EMBL/GenBank/DDBJ whole genome shotgun (WGS) entry which is preliminary data.</text>
</comment>
<protein>
    <recommendedName>
        <fullName evidence="3">Cysteine proteinase inhibitor</fullName>
    </recommendedName>
</protein>
<comment type="similarity">
    <text evidence="3">Belongs to the cystatin family. Phytocystatin subfamily.</text>
</comment>
<dbReference type="Proteomes" id="UP000712600">
    <property type="component" value="Unassembled WGS sequence"/>
</dbReference>
<dbReference type="InterPro" id="IPR027214">
    <property type="entry name" value="Cystatin"/>
</dbReference>
<organism evidence="5 6">
    <name type="scientific">Brassica cretica</name>
    <name type="common">Mustard</name>
    <dbReference type="NCBI Taxonomy" id="69181"/>
    <lineage>
        <taxon>Eukaryota</taxon>
        <taxon>Viridiplantae</taxon>
        <taxon>Streptophyta</taxon>
        <taxon>Embryophyta</taxon>
        <taxon>Tracheophyta</taxon>
        <taxon>Spermatophyta</taxon>
        <taxon>Magnoliopsida</taxon>
        <taxon>eudicotyledons</taxon>
        <taxon>Gunneridae</taxon>
        <taxon>Pentapetalae</taxon>
        <taxon>rosids</taxon>
        <taxon>malvids</taxon>
        <taxon>Brassicales</taxon>
        <taxon>Brassicaceae</taxon>
        <taxon>Brassiceae</taxon>
        <taxon>Brassica</taxon>
    </lineage>
</organism>
<evidence type="ECO:0000259" key="4">
    <source>
        <dbReference type="SMART" id="SM00043"/>
    </source>
</evidence>
<dbReference type="Gene3D" id="3.10.450.10">
    <property type="match status" value="1"/>
</dbReference>
<accession>A0A8S9R354</accession>
<dbReference type="EMBL" id="QGKX02000996">
    <property type="protein sequence ID" value="KAF3559303.1"/>
    <property type="molecule type" value="Genomic_DNA"/>
</dbReference>
<dbReference type="Pfam" id="PF16845">
    <property type="entry name" value="SQAPI"/>
    <property type="match status" value="1"/>
</dbReference>
<dbReference type="PANTHER" id="PTHR11413">
    <property type="entry name" value="CYSTATIN FAMILY MEMBER"/>
    <property type="match status" value="1"/>
</dbReference>
<evidence type="ECO:0000313" key="5">
    <source>
        <dbReference type="EMBL" id="KAF3559303.1"/>
    </source>
</evidence>
<feature type="chain" id="PRO_5035960529" description="Cysteine proteinase inhibitor" evidence="3">
    <location>
        <begin position="28"/>
        <end position="121"/>
    </location>
</feature>
<keyword evidence="2 3" id="KW-0789">Thiol protease inhibitor</keyword>
<dbReference type="PROSITE" id="PS00287">
    <property type="entry name" value="CYSTATIN"/>
    <property type="match status" value="1"/>
</dbReference>
<proteinExistence type="inferred from homology"/>
<dbReference type="GO" id="GO:0004869">
    <property type="term" value="F:cysteine-type endopeptidase inhibitor activity"/>
    <property type="evidence" value="ECO:0007669"/>
    <property type="project" value="UniProtKB-KW"/>
</dbReference>
<dbReference type="AlphaFoldDB" id="A0A8S9R354"/>
<dbReference type="InterPro" id="IPR046350">
    <property type="entry name" value="Cystatin_sf"/>
</dbReference>
<evidence type="ECO:0000313" key="6">
    <source>
        <dbReference type="Proteomes" id="UP000712600"/>
    </source>
</evidence>
<feature type="signal peptide" evidence="3">
    <location>
        <begin position="1"/>
        <end position="27"/>
    </location>
</feature>
<keyword evidence="1 3" id="KW-0646">Protease inhibitor</keyword>
<evidence type="ECO:0000256" key="2">
    <source>
        <dbReference type="ARBA" id="ARBA00022704"/>
    </source>
</evidence>
<feature type="domain" description="Cystatin" evidence="4">
    <location>
        <begin position="37"/>
        <end position="119"/>
    </location>
</feature>
<dbReference type="CDD" id="cd00042">
    <property type="entry name" value="CY"/>
    <property type="match status" value="1"/>
</dbReference>
<gene>
    <name evidence="5" type="ORF">F2Q69_00017793</name>
</gene>
<keyword evidence="3" id="KW-0732">Signal</keyword>
<dbReference type="InterPro" id="IPR000010">
    <property type="entry name" value="Cystatin_dom"/>
</dbReference>